<dbReference type="AlphaFoldDB" id="A0A1X7FXR0"/>
<evidence type="ECO:0000256" key="9">
    <source>
        <dbReference type="ARBA" id="ARBA00022989"/>
    </source>
</evidence>
<dbReference type="GO" id="GO:0005886">
    <property type="term" value="C:plasma membrane"/>
    <property type="evidence" value="ECO:0007669"/>
    <property type="project" value="UniProtKB-SubCell"/>
</dbReference>
<dbReference type="InterPro" id="IPR017871">
    <property type="entry name" value="ABC_transporter-like_CS"/>
</dbReference>
<dbReference type="PROSITE" id="PS00211">
    <property type="entry name" value="ABC_TRANSPORTER_1"/>
    <property type="match status" value="1"/>
</dbReference>
<dbReference type="Pfam" id="PF03412">
    <property type="entry name" value="Peptidase_C39"/>
    <property type="match status" value="1"/>
</dbReference>
<keyword evidence="5" id="KW-0547">Nucleotide-binding</keyword>
<dbReference type="InterPro" id="IPR003593">
    <property type="entry name" value="AAA+_ATPase"/>
</dbReference>
<dbReference type="GO" id="GO:0005524">
    <property type="term" value="F:ATP binding"/>
    <property type="evidence" value="ECO:0007669"/>
    <property type="project" value="UniProtKB-KW"/>
</dbReference>
<dbReference type="PROSITE" id="PS50893">
    <property type="entry name" value="ABC_TRANSPORTER_2"/>
    <property type="match status" value="1"/>
</dbReference>
<proteinExistence type="predicted"/>
<keyword evidence="9" id="KW-1133">Transmembrane helix</keyword>
<keyword evidence="7" id="KW-0788">Thiol protease</keyword>
<accession>A0A0H4KE38</accession>
<dbReference type="OrthoDB" id="9762778at2"/>
<evidence type="ECO:0000256" key="1">
    <source>
        <dbReference type="ARBA" id="ARBA00004651"/>
    </source>
</evidence>
<keyword evidence="4" id="KW-0812">Transmembrane</keyword>
<comment type="subcellular location">
    <subcellularLocation>
        <location evidence="1">Cell membrane</location>
        <topology evidence="1">Multi-pass membrane protein</topology>
    </subcellularLocation>
</comment>
<sequence>MKKVQFIEQAEHSECGLACVAMILNHAGAQVRIQELRDKYGVPRGGYKLTDLKNMMEEFQVTTAAIKVSAEAVGDLKTPFIAFWNQKHYIVVERTKKQKILICDPATGRRWIDQQEFREKFSQIGLIVKEVGETSRFVSERKTNFLVSFLLKKFKKPLLLLCGLTMILQLFSLAVPITIQKLIDNTSFLNEFSIGAFTLSVIIVGLSYYALQTFRGLIVAMFQKSFDYELMTHFMGNMLRLPLSFFINRSTGELIFRSNLSVYIKQILTQKVVLLFVDSLFLIFYIGLMFYYSSVLTTISLMIAAVIVFVSVVNTKRIKNFVDLELIEQAKVQKSITEIIEGIETVKTTGTEKNFFDSWKENFQKQIFITQEKERFQSKFGTIPQTLQFLMPLFLLCTGLSLVGQNQVTLGTLVAFISLSGSFLNPVMSLSGVYNDMVILKSYFTKLEEVIHYPVHTSNCKEVELDSFREISLKGVEYSYSKYDKPVISQIDLQVKKGEKVAIVGPSGSGKSTVLKLLAGLIHPTKGAVYFNKIKLDDVSENTKNEKIATISQSPMVFNMSVKDNITLNKPFDYGNKEDCKKMEGVLEDSDVLSIVRHLPLGIETMVSEQGANLSGGQRQKIALARNLYRDPELHLLDEPTSALDNISERHIMKTLFKKDTTVVVIAHRLQTIKNIDRIIVMNEGEIVGDGSHDYLMKTNVYYRNLYTEEQKMEGVS</sequence>
<dbReference type="PATRIC" id="fig|135735.6.peg.379"/>
<dbReference type="InterPro" id="IPR027417">
    <property type="entry name" value="P-loop_NTPase"/>
</dbReference>
<evidence type="ECO:0000313" key="12">
    <source>
        <dbReference type="Proteomes" id="UP000036202"/>
    </source>
</evidence>
<dbReference type="InterPro" id="IPR005074">
    <property type="entry name" value="Peptidase_C39"/>
</dbReference>
<dbReference type="InterPro" id="IPR011527">
    <property type="entry name" value="ABC1_TM_dom"/>
</dbReference>
<keyword evidence="10" id="KW-0472">Membrane</keyword>
<dbReference type="GO" id="GO:0016887">
    <property type="term" value="F:ATP hydrolysis activity"/>
    <property type="evidence" value="ECO:0007669"/>
    <property type="project" value="InterPro"/>
</dbReference>
<dbReference type="GO" id="GO:0015421">
    <property type="term" value="F:ABC-type oligopeptide transporter activity"/>
    <property type="evidence" value="ECO:0007669"/>
    <property type="project" value="TreeGrafter"/>
</dbReference>
<evidence type="ECO:0000256" key="4">
    <source>
        <dbReference type="ARBA" id="ARBA00022692"/>
    </source>
</evidence>
<evidence type="ECO:0000256" key="7">
    <source>
        <dbReference type="ARBA" id="ARBA00022807"/>
    </source>
</evidence>
<evidence type="ECO:0000256" key="2">
    <source>
        <dbReference type="ARBA" id="ARBA00022448"/>
    </source>
</evidence>
<reference evidence="12" key="2">
    <citation type="submission" date="2015-06" db="EMBL/GenBank/DDBJ databases">
        <title>Genome Sequence of Bacillus endophyticus and Analysis of its Companion Mechanism in the Ketogulonigenium vulgare-Bacillus strain Consortium.</title>
        <authorList>
            <person name="Jia N."/>
            <person name="Du J."/>
            <person name="Ding M.-Z."/>
            <person name="Gao F."/>
            <person name="Yuan Y.-J."/>
        </authorList>
    </citation>
    <scope>NUCLEOTIDE SEQUENCE [LARGE SCALE GENOMIC DNA]</scope>
    <source>
        <strain evidence="12">Hbe603</strain>
    </source>
</reference>
<name>A0A1X7FXR0_9BACI</name>
<dbReference type="InterPro" id="IPR039421">
    <property type="entry name" value="Type_1_exporter"/>
</dbReference>
<organism evidence="11 12">
    <name type="scientific">Priestia filamentosa</name>
    <dbReference type="NCBI Taxonomy" id="1402861"/>
    <lineage>
        <taxon>Bacteria</taxon>
        <taxon>Bacillati</taxon>
        <taxon>Bacillota</taxon>
        <taxon>Bacilli</taxon>
        <taxon>Bacillales</taxon>
        <taxon>Bacillaceae</taxon>
        <taxon>Priestia</taxon>
    </lineage>
</organism>
<dbReference type="Proteomes" id="UP000036202">
    <property type="component" value="Chromosome"/>
</dbReference>
<dbReference type="PANTHER" id="PTHR43394:SF1">
    <property type="entry name" value="ATP-BINDING CASSETTE SUB-FAMILY B MEMBER 10, MITOCHONDRIAL"/>
    <property type="match status" value="1"/>
</dbReference>
<keyword evidence="12" id="KW-1185">Reference proteome</keyword>
<gene>
    <name evidence="11" type="ORF">BEH_02115</name>
</gene>
<dbReference type="CDD" id="cd18555">
    <property type="entry name" value="ABC_6TM_T1SS_like"/>
    <property type="match status" value="1"/>
</dbReference>
<keyword evidence="3" id="KW-1003">Cell membrane</keyword>
<evidence type="ECO:0000256" key="3">
    <source>
        <dbReference type="ARBA" id="ARBA00022475"/>
    </source>
</evidence>
<dbReference type="InterPro" id="IPR003439">
    <property type="entry name" value="ABC_transporter-like_ATP-bd"/>
</dbReference>
<dbReference type="Pfam" id="PF00664">
    <property type="entry name" value="ABC_membrane"/>
    <property type="match status" value="1"/>
</dbReference>
<protein>
    <submittedName>
        <fullName evidence="11">Uncharacterized protein</fullName>
    </submittedName>
</protein>
<evidence type="ECO:0000313" key="11">
    <source>
        <dbReference type="EMBL" id="AKO91021.1"/>
    </source>
</evidence>
<accession>A0A1X7FXR0</accession>
<dbReference type="KEGG" id="beo:BEH_02115"/>
<dbReference type="PROSITE" id="PS50990">
    <property type="entry name" value="PEPTIDASE_C39"/>
    <property type="match status" value="1"/>
</dbReference>
<keyword evidence="7" id="KW-0645">Protease</keyword>
<dbReference type="Gene3D" id="3.90.70.10">
    <property type="entry name" value="Cysteine proteinases"/>
    <property type="match status" value="1"/>
</dbReference>
<dbReference type="GO" id="GO:0008234">
    <property type="term" value="F:cysteine-type peptidase activity"/>
    <property type="evidence" value="ECO:0007669"/>
    <property type="project" value="UniProtKB-KW"/>
</dbReference>
<evidence type="ECO:0000256" key="5">
    <source>
        <dbReference type="ARBA" id="ARBA00022741"/>
    </source>
</evidence>
<dbReference type="Gene3D" id="3.40.50.300">
    <property type="entry name" value="P-loop containing nucleotide triphosphate hydrolases"/>
    <property type="match status" value="1"/>
</dbReference>
<dbReference type="SUPFAM" id="SSF90123">
    <property type="entry name" value="ABC transporter transmembrane region"/>
    <property type="match status" value="1"/>
</dbReference>
<dbReference type="FunFam" id="3.40.50.300:FF:000854">
    <property type="entry name" value="Multidrug ABC transporter ATP-binding protein"/>
    <property type="match status" value="1"/>
</dbReference>
<dbReference type="Gene3D" id="1.20.1560.10">
    <property type="entry name" value="ABC transporter type 1, transmembrane domain"/>
    <property type="match status" value="1"/>
</dbReference>
<keyword evidence="2" id="KW-0813">Transport</keyword>
<dbReference type="EMBL" id="CP011974">
    <property type="protein sequence ID" value="AKO91021.1"/>
    <property type="molecule type" value="Genomic_DNA"/>
</dbReference>
<dbReference type="SUPFAM" id="SSF52540">
    <property type="entry name" value="P-loop containing nucleoside triphosphate hydrolases"/>
    <property type="match status" value="1"/>
</dbReference>
<evidence type="ECO:0000256" key="10">
    <source>
        <dbReference type="ARBA" id="ARBA00023136"/>
    </source>
</evidence>
<dbReference type="PROSITE" id="PS50929">
    <property type="entry name" value="ABC_TM1F"/>
    <property type="match status" value="1"/>
</dbReference>
<dbReference type="SMART" id="SM00382">
    <property type="entry name" value="AAA"/>
    <property type="match status" value="1"/>
</dbReference>
<dbReference type="Pfam" id="PF00005">
    <property type="entry name" value="ABC_tran"/>
    <property type="match status" value="1"/>
</dbReference>
<evidence type="ECO:0000256" key="6">
    <source>
        <dbReference type="ARBA" id="ARBA00022801"/>
    </source>
</evidence>
<keyword evidence="6" id="KW-0378">Hydrolase</keyword>
<dbReference type="RefSeq" id="WP_046218096.1">
    <property type="nucleotide sequence ID" value="NZ_CP011974.1"/>
</dbReference>
<reference evidence="11 12" key="1">
    <citation type="journal article" date="2015" name="PLoS ONE">
        <title>Genome Sequence of Bacillus endophyticus and Analysis of Its Companion Mechanism in the Ketogulonigenium vulgare-Bacillus Strain Consortium.</title>
        <authorList>
            <person name="Jia N."/>
            <person name="Du J."/>
            <person name="Ding M.Z."/>
            <person name="Gao F."/>
            <person name="Yuan Y.J."/>
        </authorList>
    </citation>
    <scope>NUCLEOTIDE SEQUENCE [LARGE SCALE GENOMIC DNA]</scope>
    <source>
        <strain evidence="11 12">Hbe603</strain>
    </source>
</reference>
<dbReference type="GO" id="GO:0006508">
    <property type="term" value="P:proteolysis"/>
    <property type="evidence" value="ECO:0007669"/>
    <property type="project" value="InterPro"/>
</dbReference>
<evidence type="ECO:0000256" key="8">
    <source>
        <dbReference type="ARBA" id="ARBA00022840"/>
    </source>
</evidence>
<dbReference type="PANTHER" id="PTHR43394">
    <property type="entry name" value="ATP-DEPENDENT PERMEASE MDL1, MITOCHONDRIAL"/>
    <property type="match status" value="1"/>
</dbReference>
<dbReference type="InterPro" id="IPR036640">
    <property type="entry name" value="ABC1_TM_sf"/>
</dbReference>
<keyword evidence="8" id="KW-0067">ATP-binding</keyword>
<dbReference type="GeneID" id="93703419"/>